<dbReference type="Pfam" id="PF02046">
    <property type="entry name" value="COX6A"/>
    <property type="match status" value="1"/>
</dbReference>
<dbReference type="GeneID" id="106462204"/>
<evidence type="ECO:0000256" key="3">
    <source>
        <dbReference type="ARBA" id="ARBA00005553"/>
    </source>
</evidence>
<keyword evidence="5 12" id="KW-0999">Mitochondrion inner membrane</keyword>
<evidence type="ECO:0000256" key="1">
    <source>
        <dbReference type="ARBA" id="ARBA00004434"/>
    </source>
</evidence>
<keyword evidence="8" id="KW-0560">Oxidoreductase</keyword>
<evidence type="ECO:0000256" key="12">
    <source>
        <dbReference type="RuleBase" id="RU004397"/>
    </source>
</evidence>
<evidence type="ECO:0000256" key="11">
    <source>
        <dbReference type="RuleBase" id="RU004396"/>
    </source>
</evidence>
<dbReference type="PANTHER" id="PTHR11504">
    <property type="entry name" value="CYTOCHROME C OXIDASE POLYPEPTIDE VIA"/>
    <property type="match status" value="1"/>
</dbReference>
<dbReference type="SUPFAM" id="SSF81411">
    <property type="entry name" value="Mitochondrial cytochrome c oxidase subunit VIa"/>
    <property type="match status" value="1"/>
</dbReference>
<keyword evidence="10 12" id="KW-0472">Membrane</keyword>
<dbReference type="RefSeq" id="XP_013777560.1">
    <property type="nucleotide sequence ID" value="XM_013922106.2"/>
</dbReference>
<keyword evidence="13" id="KW-1185">Reference proteome</keyword>
<dbReference type="PANTHER" id="PTHR11504:SF0">
    <property type="entry name" value="CYTOCHROME C OXIDASE SUBUNIT"/>
    <property type="match status" value="1"/>
</dbReference>
<dbReference type="Gene3D" id="4.10.95.10">
    <property type="entry name" value="Cytochrome c oxidase, subunit VIa"/>
    <property type="match status" value="1"/>
</dbReference>
<protein>
    <recommendedName>
        <fullName evidence="12">Cytochrome c oxidase subunit</fullName>
    </recommendedName>
    <alternativeName>
        <fullName evidence="12">Cytochrome c oxidase polypeptide VIa</fullName>
    </alternativeName>
</protein>
<comment type="pathway">
    <text evidence="2">Energy metabolism; oxidative phosphorylation.</text>
</comment>
<organism evidence="13 14">
    <name type="scientific">Limulus polyphemus</name>
    <name type="common">Atlantic horseshoe crab</name>
    <dbReference type="NCBI Taxonomy" id="6850"/>
    <lineage>
        <taxon>Eukaryota</taxon>
        <taxon>Metazoa</taxon>
        <taxon>Ecdysozoa</taxon>
        <taxon>Arthropoda</taxon>
        <taxon>Chelicerata</taxon>
        <taxon>Merostomata</taxon>
        <taxon>Xiphosura</taxon>
        <taxon>Limulidae</taxon>
        <taxon>Limulus</taxon>
    </lineage>
</organism>
<dbReference type="InterPro" id="IPR001349">
    <property type="entry name" value="Cyt_c_oxidase_su6a"/>
</dbReference>
<dbReference type="PROSITE" id="PS01329">
    <property type="entry name" value="COX6A"/>
    <property type="match status" value="1"/>
</dbReference>
<evidence type="ECO:0000256" key="8">
    <source>
        <dbReference type="ARBA" id="ARBA00023002"/>
    </source>
</evidence>
<gene>
    <name evidence="14" type="primary">LOC106462204</name>
</gene>
<evidence type="ECO:0000256" key="10">
    <source>
        <dbReference type="ARBA" id="ARBA00023136"/>
    </source>
</evidence>
<dbReference type="InterPro" id="IPR018507">
    <property type="entry name" value="Cyt_c_oxidase_su6a_CS"/>
</dbReference>
<evidence type="ECO:0000256" key="5">
    <source>
        <dbReference type="ARBA" id="ARBA00022792"/>
    </source>
</evidence>
<keyword evidence="7" id="KW-1133">Transmembrane helix</keyword>
<dbReference type="Proteomes" id="UP000694941">
    <property type="component" value="Unplaced"/>
</dbReference>
<evidence type="ECO:0000256" key="6">
    <source>
        <dbReference type="ARBA" id="ARBA00022946"/>
    </source>
</evidence>
<reference evidence="14" key="1">
    <citation type="submission" date="2025-08" db="UniProtKB">
        <authorList>
            <consortium name="RefSeq"/>
        </authorList>
    </citation>
    <scope>IDENTIFICATION</scope>
    <source>
        <tissue evidence="14">Muscle</tissue>
    </source>
</reference>
<sequence length="113" mass="12832">MLQLFRIIARRSGVGLRAYSTDFGGAPSAGEHSGGARLWKILSFTVAIPGVAVCMANAYIREKEHEHDERPEFIPYDHLRIRNKRFPWGDGNKTLFHNPHVNPLPDGYEDVHH</sequence>
<keyword evidence="6" id="KW-0809">Transit peptide</keyword>
<evidence type="ECO:0000313" key="14">
    <source>
        <dbReference type="RefSeq" id="XP_013777560.1"/>
    </source>
</evidence>
<name>A0ABM1B9I0_LIMPO</name>
<evidence type="ECO:0000256" key="2">
    <source>
        <dbReference type="ARBA" id="ARBA00004673"/>
    </source>
</evidence>
<evidence type="ECO:0000256" key="9">
    <source>
        <dbReference type="ARBA" id="ARBA00023128"/>
    </source>
</evidence>
<comment type="subcellular location">
    <subcellularLocation>
        <location evidence="1">Mitochondrion inner membrane</location>
        <topology evidence="1">Single-pass membrane protein</topology>
    </subcellularLocation>
</comment>
<evidence type="ECO:0000313" key="13">
    <source>
        <dbReference type="Proteomes" id="UP000694941"/>
    </source>
</evidence>
<accession>A0ABM1B9I0</accession>
<keyword evidence="9 12" id="KW-0496">Mitochondrion</keyword>
<proteinExistence type="inferred from homology"/>
<comment type="similarity">
    <text evidence="3 11">Belongs to the cytochrome c oxidase subunit 6A family.</text>
</comment>
<keyword evidence="4" id="KW-0812">Transmembrane</keyword>
<dbReference type="CDD" id="cd00925">
    <property type="entry name" value="Cyt_c_Oxidase_VIa"/>
    <property type="match status" value="1"/>
</dbReference>
<evidence type="ECO:0000256" key="4">
    <source>
        <dbReference type="ARBA" id="ARBA00022692"/>
    </source>
</evidence>
<evidence type="ECO:0000256" key="7">
    <source>
        <dbReference type="ARBA" id="ARBA00022989"/>
    </source>
</evidence>
<dbReference type="InterPro" id="IPR036418">
    <property type="entry name" value="Cyt_c_oxidase_su6a_sf"/>
</dbReference>